<evidence type="ECO:0000313" key="1">
    <source>
        <dbReference type="EMBL" id="AXH67883.1"/>
    </source>
</evidence>
<reference evidence="2" key="1">
    <citation type="submission" date="2018-07" db="EMBL/GenBank/DDBJ databases">
        <authorList>
            <person name="Quirk P.G."/>
            <person name="Krulwich T.A."/>
        </authorList>
    </citation>
    <scope>NUCLEOTIDE SEQUENCE [LARGE SCALE GENOMIC DNA]</scope>
</reference>
<dbReference type="RefSeq" id="YP_010013308.1">
    <property type="nucleotide sequence ID" value="NC_053510.1"/>
</dbReference>
<dbReference type="GO" id="GO:0006281">
    <property type="term" value="P:DNA repair"/>
    <property type="evidence" value="ECO:0007669"/>
    <property type="project" value="InterPro"/>
</dbReference>
<dbReference type="GO" id="GO:0006310">
    <property type="term" value="P:DNA recombination"/>
    <property type="evidence" value="ECO:0007669"/>
    <property type="project" value="InterPro"/>
</dbReference>
<proteinExistence type="predicted"/>
<sequence>MEHLLTVPMPRPPMSANDQRRMHWAAQAKAKKQVGEAVTKLARQAGLSDLGPSVVSVTWYAPDKRRRDTDSLGPFLKAALDGLVQAGVWPDDHSDYVVETRMAINKLQVRNPRIEIKVIETDARSELA</sequence>
<dbReference type="InterPro" id="IPR036614">
    <property type="entry name" value="RusA-like_sf"/>
</dbReference>
<protein>
    <submittedName>
        <fullName evidence="1">RusA-like resolvase</fullName>
    </submittedName>
</protein>
<organism evidence="1 2">
    <name type="scientific">Mycobacterium phage Bromden</name>
    <dbReference type="NCBI Taxonomy" id="2283252"/>
    <lineage>
        <taxon>Viruses</taxon>
        <taxon>Duplodnaviria</taxon>
        <taxon>Heunggongvirae</taxon>
        <taxon>Uroviricota</taxon>
        <taxon>Caudoviricetes</taxon>
        <taxon>Vilmaviridae</taxon>
        <taxon>Lclasvirinae</taxon>
        <taxon>Bromdenvirus</taxon>
        <taxon>Bromdenvirus bromden</taxon>
    </lineage>
</organism>
<keyword evidence="2" id="KW-1185">Reference proteome</keyword>
<dbReference type="EMBL" id="MH576973">
    <property type="protein sequence ID" value="AXH67883.1"/>
    <property type="molecule type" value="Genomic_DNA"/>
</dbReference>
<dbReference type="Pfam" id="PF05866">
    <property type="entry name" value="RusA"/>
    <property type="match status" value="1"/>
</dbReference>
<name>A0A345MBL2_9CAUD</name>
<accession>A0A345MBL2</accession>
<gene>
    <name evidence="1" type="primary">78</name>
    <name evidence="1" type="ORF">SEA_BROMDEN_78</name>
</gene>
<evidence type="ECO:0000313" key="2">
    <source>
        <dbReference type="Proteomes" id="UP000258832"/>
    </source>
</evidence>
<dbReference type="SUPFAM" id="SSF103084">
    <property type="entry name" value="Holliday junction resolvase RusA"/>
    <property type="match status" value="1"/>
</dbReference>
<dbReference type="Gene3D" id="3.30.1330.70">
    <property type="entry name" value="Holliday junction resolvase RusA"/>
    <property type="match status" value="1"/>
</dbReference>
<dbReference type="InterPro" id="IPR008822">
    <property type="entry name" value="Endonuclease_RusA-like"/>
</dbReference>
<dbReference type="GeneID" id="63209890"/>
<dbReference type="GO" id="GO:0000287">
    <property type="term" value="F:magnesium ion binding"/>
    <property type="evidence" value="ECO:0007669"/>
    <property type="project" value="InterPro"/>
</dbReference>
<dbReference type="KEGG" id="vg:63209890"/>
<dbReference type="Proteomes" id="UP000258832">
    <property type="component" value="Segment"/>
</dbReference>